<sequence>MNPDLPLTETIYYILLVLHRPLHGYGIAKEVEELTAGRVTLGAGTLYGAIKNLSKKGWIRVYKDEEDARRKKEYILTDEGRRVFDEEQKRLKKMLEDAKKVRESYEKV</sequence>
<name>A0AC61R4X9_9FIRM</name>
<evidence type="ECO:0000313" key="2">
    <source>
        <dbReference type="Proteomes" id="UP000308836"/>
    </source>
</evidence>
<accession>A0AC61R4X9</accession>
<organism evidence="1 2">
    <name type="scientific">Dubosiella muris</name>
    <dbReference type="NCBI Taxonomy" id="3038133"/>
    <lineage>
        <taxon>Bacteria</taxon>
        <taxon>Bacillati</taxon>
        <taxon>Bacillota</taxon>
        <taxon>Erysipelotrichia</taxon>
        <taxon>Erysipelotrichales</taxon>
        <taxon>Erysipelotrichaceae</taxon>
        <taxon>Dubosiella</taxon>
    </lineage>
</organism>
<dbReference type="Proteomes" id="UP000308836">
    <property type="component" value="Unassembled WGS sequence"/>
</dbReference>
<evidence type="ECO:0000313" key="1">
    <source>
        <dbReference type="EMBL" id="TGY64870.1"/>
    </source>
</evidence>
<comment type="caution">
    <text evidence="1">The sequence shown here is derived from an EMBL/GenBank/DDBJ whole genome shotgun (WGS) entry which is preliminary data.</text>
</comment>
<dbReference type="EMBL" id="SRYG01000030">
    <property type="protein sequence ID" value="TGY64870.1"/>
    <property type="molecule type" value="Genomic_DNA"/>
</dbReference>
<gene>
    <name evidence="1" type="ORF">E5336_11355</name>
</gene>
<reference evidence="1" key="1">
    <citation type="submission" date="2019-04" db="EMBL/GenBank/DDBJ databases">
        <title>Microbes associate with the intestines of laboratory mice.</title>
        <authorList>
            <person name="Navarre W."/>
            <person name="Wong E."/>
            <person name="Huang K."/>
            <person name="Tropini C."/>
            <person name="Ng K."/>
            <person name="Yu B."/>
        </authorList>
    </citation>
    <scope>NUCLEOTIDE SEQUENCE</scope>
    <source>
        <strain evidence="1">NM09_H32</strain>
    </source>
</reference>
<protein>
    <submittedName>
        <fullName evidence="1">PadR family transcriptional regulator</fullName>
    </submittedName>
</protein>
<proteinExistence type="predicted"/>
<keyword evidence="2" id="KW-1185">Reference proteome</keyword>